<proteinExistence type="predicted"/>
<protein>
    <submittedName>
        <fullName evidence="2">Methyltransferase domain-containing protein</fullName>
    </submittedName>
</protein>
<dbReference type="InterPro" id="IPR013216">
    <property type="entry name" value="Methyltransf_11"/>
</dbReference>
<dbReference type="GO" id="GO:0032259">
    <property type="term" value="P:methylation"/>
    <property type="evidence" value="ECO:0007669"/>
    <property type="project" value="UniProtKB-KW"/>
</dbReference>
<dbReference type="EMBL" id="JADQBC010000018">
    <property type="protein sequence ID" value="MBR8827045.1"/>
    <property type="molecule type" value="Genomic_DNA"/>
</dbReference>
<dbReference type="Proteomes" id="UP000767446">
    <property type="component" value="Unassembled WGS sequence"/>
</dbReference>
<organism evidence="2 3">
    <name type="scientific">Gomphosphaeria aponina SAG 52.96 = DSM 107014</name>
    <dbReference type="NCBI Taxonomy" id="1521640"/>
    <lineage>
        <taxon>Bacteria</taxon>
        <taxon>Bacillati</taxon>
        <taxon>Cyanobacteriota</taxon>
        <taxon>Cyanophyceae</taxon>
        <taxon>Oscillatoriophycideae</taxon>
        <taxon>Chroococcales</taxon>
        <taxon>Gomphosphaeriaceae</taxon>
        <taxon>Gomphosphaeria</taxon>
    </lineage>
</organism>
<dbReference type="CDD" id="cd02440">
    <property type="entry name" value="AdoMet_MTases"/>
    <property type="match status" value="1"/>
</dbReference>
<comment type="caution">
    <text evidence="2">The sequence shown here is derived from an EMBL/GenBank/DDBJ whole genome shotgun (WGS) entry which is preliminary data.</text>
</comment>
<accession>A0A941GP81</accession>
<gene>
    <name evidence="2" type="ORF">DSM107014_03910</name>
</gene>
<sequence>MNNQKIMLNLGCGQTRPSGWINTDSSLNSLSQKLPLISLLVKKYHKSTVYDSNNAHYMDLRKPWHFLSNSVDVVYASHVFEHLSSKTAKLFMSEAYRVLKKDGVIRIVVPDLYKLAKQYIVSYDQGQEKASNDFLFIANLHRESTYPENRNFLAKLINSLQGYPHQHKYMYDSLSLKKILTENGFSQVQESSYNQSYYISEINQVESNKEGIPSIYIEGKK</sequence>
<dbReference type="InterPro" id="IPR029063">
    <property type="entry name" value="SAM-dependent_MTases_sf"/>
</dbReference>
<dbReference type="AlphaFoldDB" id="A0A941GP81"/>
<name>A0A941GP81_9CHRO</name>
<dbReference type="SUPFAM" id="SSF53335">
    <property type="entry name" value="S-adenosyl-L-methionine-dependent methyltransferases"/>
    <property type="match status" value="1"/>
</dbReference>
<keyword evidence="2" id="KW-0808">Transferase</keyword>
<feature type="domain" description="Methyltransferase type 11" evidence="1">
    <location>
        <begin position="8"/>
        <end position="105"/>
    </location>
</feature>
<reference evidence="2" key="1">
    <citation type="submission" date="2021-02" db="EMBL/GenBank/DDBJ databases">
        <title>Metagenome analyses of Stigonema ocellatum DSM 106950, Chlorogloea purpurea SAG 13.99 and Gomphosphaeria aponina DSM 107014.</title>
        <authorList>
            <person name="Marter P."/>
            <person name="Huang S."/>
        </authorList>
    </citation>
    <scope>NUCLEOTIDE SEQUENCE</scope>
    <source>
        <strain evidence="2">JP213</strain>
    </source>
</reference>
<dbReference type="Pfam" id="PF08241">
    <property type="entry name" value="Methyltransf_11"/>
    <property type="match status" value="1"/>
</dbReference>
<dbReference type="GO" id="GO:0008757">
    <property type="term" value="F:S-adenosylmethionine-dependent methyltransferase activity"/>
    <property type="evidence" value="ECO:0007669"/>
    <property type="project" value="InterPro"/>
</dbReference>
<evidence type="ECO:0000259" key="1">
    <source>
        <dbReference type="Pfam" id="PF08241"/>
    </source>
</evidence>
<evidence type="ECO:0000313" key="3">
    <source>
        <dbReference type="Proteomes" id="UP000767446"/>
    </source>
</evidence>
<evidence type="ECO:0000313" key="2">
    <source>
        <dbReference type="EMBL" id="MBR8827045.1"/>
    </source>
</evidence>
<dbReference type="Gene3D" id="3.40.50.150">
    <property type="entry name" value="Vaccinia Virus protein VP39"/>
    <property type="match status" value="1"/>
</dbReference>
<keyword evidence="2" id="KW-0489">Methyltransferase</keyword>